<gene>
    <name evidence="1" type="ORF">ILYODFUR_026937</name>
</gene>
<dbReference type="Proteomes" id="UP001482620">
    <property type="component" value="Unassembled WGS sequence"/>
</dbReference>
<comment type="caution">
    <text evidence="1">The sequence shown here is derived from an EMBL/GenBank/DDBJ whole genome shotgun (WGS) entry which is preliminary data.</text>
</comment>
<sequence>MALMTWAALALCSTGVNLKRPTFTYKSHKKREKGIFWCFIIARFCKHNIFRITFGLFAAFLKNALFTRSGSFGGWPSLGRFVVVPCAKIMDLMVLQENLKYLNIFYTPP</sequence>
<reference evidence="1 2" key="1">
    <citation type="submission" date="2021-06" db="EMBL/GenBank/DDBJ databases">
        <authorList>
            <person name="Palmer J.M."/>
        </authorList>
    </citation>
    <scope>NUCLEOTIDE SEQUENCE [LARGE SCALE GENOMIC DNA]</scope>
    <source>
        <strain evidence="2">if_2019</strain>
        <tissue evidence="1">Muscle</tissue>
    </source>
</reference>
<dbReference type="EMBL" id="JAHRIQ010026648">
    <property type="protein sequence ID" value="MEQ2230216.1"/>
    <property type="molecule type" value="Genomic_DNA"/>
</dbReference>
<protein>
    <recommendedName>
        <fullName evidence="3">Secreted protein</fullName>
    </recommendedName>
</protein>
<name>A0ABV0TCR6_9TELE</name>
<organism evidence="1 2">
    <name type="scientific">Ilyodon furcidens</name>
    <name type="common">goldbreast splitfin</name>
    <dbReference type="NCBI Taxonomy" id="33524"/>
    <lineage>
        <taxon>Eukaryota</taxon>
        <taxon>Metazoa</taxon>
        <taxon>Chordata</taxon>
        <taxon>Craniata</taxon>
        <taxon>Vertebrata</taxon>
        <taxon>Euteleostomi</taxon>
        <taxon>Actinopterygii</taxon>
        <taxon>Neopterygii</taxon>
        <taxon>Teleostei</taxon>
        <taxon>Neoteleostei</taxon>
        <taxon>Acanthomorphata</taxon>
        <taxon>Ovalentaria</taxon>
        <taxon>Atherinomorphae</taxon>
        <taxon>Cyprinodontiformes</taxon>
        <taxon>Goodeidae</taxon>
        <taxon>Ilyodon</taxon>
    </lineage>
</organism>
<evidence type="ECO:0000313" key="1">
    <source>
        <dbReference type="EMBL" id="MEQ2230216.1"/>
    </source>
</evidence>
<proteinExistence type="predicted"/>
<evidence type="ECO:0008006" key="3">
    <source>
        <dbReference type="Google" id="ProtNLM"/>
    </source>
</evidence>
<keyword evidence="2" id="KW-1185">Reference proteome</keyword>
<accession>A0ABV0TCR6</accession>
<evidence type="ECO:0000313" key="2">
    <source>
        <dbReference type="Proteomes" id="UP001482620"/>
    </source>
</evidence>